<feature type="transmembrane region" description="Helical" evidence="7">
    <location>
        <begin position="133"/>
        <end position="151"/>
    </location>
</feature>
<evidence type="ECO:0000256" key="3">
    <source>
        <dbReference type="ARBA" id="ARBA00022692"/>
    </source>
</evidence>
<dbReference type="AlphaFoldDB" id="A0A6N8DQ49"/>
<dbReference type="SUPFAM" id="SSF103481">
    <property type="entry name" value="Multidrug resistance efflux transporter EmrE"/>
    <property type="match status" value="2"/>
</dbReference>
<evidence type="ECO:0000256" key="1">
    <source>
        <dbReference type="ARBA" id="ARBA00004651"/>
    </source>
</evidence>
<feature type="transmembrane region" description="Helical" evidence="7">
    <location>
        <begin position="250"/>
        <end position="267"/>
    </location>
</feature>
<dbReference type="InterPro" id="IPR000620">
    <property type="entry name" value="EamA_dom"/>
</dbReference>
<feature type="compositionally biased region" description="Basic and acidic residues" evidence="6">
    <location>
        <begin position="308"/>
        <end position="322"/>
    </location>
</feature>
<keyword evidence="2" id="KW-1003">Cell membrane</keyword>
<comment type="subcellular location">
    <subcellularLocation>
        <location evidence="1">Cell membrane</location>
        <topology evidence="1">Multi-pass membrane protein</topology>
    </subcellularLocation>
</comment>
<dbReference type="GO" id="GO:0005886">
    <property type="term" value="C:plasma membrane"/>
    <property type="evidence" value="ECO:0007669"/>
    <property type="project" value="UniProtKB-SubCell"/>
</dbReference>
<feature type="transmembrane region" description="Helical" evidence="7">
    <location>
        <begin position="216"/>
        <end position="238"/>
    </location>
</feature>
<reference evidence="9 10" key="1">
    <citation type="submission" date="2019-11" db="EMBL/GenBank/DDBJ databases">
        <title>Whole-genome sequence of a Rhodoblastus acidophilus DSM 142.</title>
        <authorList>
            <person name="Kyndt J.A."/>
            <person name="Meyer T.E."/>
        </authorList>
    </citation>
    <scope>NUCLEOTIDE SEQUENCE [LARGE SCALE GENOMIC DNA]</scope>
    <source>
        <strain evidence="9 10">DSM 142</strain>
    </source>
</reference>
<dbReference type="Pfam" id="PF00892">
    <property type="entry name" value="EamA"/>
    <property type="match status" value="2"/>
</dbReference>
<feature type="transmembrane region" description="Helical" evidence="7">
    <location>
        <begin position="110"/>
        <end position="127"/>
    </location>
</feature>
<keyword evidence="3 7" id="KW-0812">Transmembrane</keyword>
<keyword evidence="4 7" id="KW-1133">Transmembrane helix</keyword>
<evidence type="ECO:0000256" key="5">
    <source>
        <dbReference type="ARBA" id="ARBA00023136"/>
    </source>
</evidence>
<feature type="transmembrane region" description="Helical" evidence="7">
    <location>
        <begin position="12"/>
        <end position="34"/>
    </location>
</feature>
<dbReference type="PANTHER" id="PTHR42920:SF11">
    <property type="entry name" value="INNER MEMBRANE PROTEIN YTFF"/>
    <property type="match status" value="1"/>
</dbReference>
<dbReference type="RefSeq" id="WP_155447289.1">
    <property type="nucleotide sequence ID" value="NZ_JAOQNR010000018.1"/>
</dbReference>
<evidence type="ECO:0000313" key="10">
    <source>
        <dbReference type="Proteomes" id="UP000439113"/>
    </source>
</evidence>
<evidence type="ECO:0000313" key="9">
    <source>
        <dbReference type="EMBL" id="MTV32599.1"/>
    </source>
</evidence>
<feature type="transmembrane region" description="Helical" evidence="7">
    <location>
        <begin position="188"/>
        <end position="210"/>
    </location>
</feature>
<evidence type="ECO:0000256" key="4">
    <source>
        <dbReference type="ARBA" id="ARBA00022989"/>
    </source>
</evidence>
<evidence type="ECO:0000259" key="8">
    <source>
        <dbReference type="Pfam" id="PF00892"/>
    </source>
</evidence>
<name>A0A6N8DQ49_RHOAC</name>
<evidence type="ECO:0000256" key="2">
    <source>
        <dbReference type="ARBA" id="ARBA00022475"/>
    </source>
</evidence>
<organism evidence="9 10">
    <name type="scientific">Rhodoblastus acidophilus</name>
    <name type="common">Rhodopseudomonas acidophila</name>
    <dbReference type="NCBI Taxonomy" id="1074"/>
    <lineage>
        <taxon>Bacteria</taxon>
        <taxon>Pseudomonadati</taxon>
        <taxon>Pseudomonadota</taxon>
        <taxon>Alphaproteobacteria</taxon>
        <taxon>Hyphomicrobiales</taxon>
        <taxon>Rhodoblastaceae</taxon>
        <taxon>Rhodoblastus</taxon>
    </lineage>
</organism>
<keyword evidence="5 7" id="KW-0472">Membrane</keyword>
<feature type="domain" description="EamA" evidence="8">
    <location>
        <begin position="11"/>
        <end position="150"/>
    </location>
</feature>
<evidence type="ECO:0000256" key="6">
    <source>
        <dbReference type="SAM" id="MobiDB-lite"/>
    </source>
</evidence>
<protein>
    <submittedName>
        <fullName evidence="9">EamA family transporter</fullName>
    </submittedName>
</protein>
<feature type="domain" description="EamA" evidence="8">
    <location>
        <begin position="160"/>
        <end position="288"/>
    </location>
</feature>
<dbReference type="Proteomes" id="UP000439113">
    <property type="component" value="Unassembled WGS sequence"/>
</dbReference>
<dbReference type="OrthoDB" id="9794287at2"/>
<sequence>MVKNDLSHVWPGVPLALGSALLFGLTAPLSKFLLADVDPQLLAGALYLGAGLGLAASHGARRALKIPADEASLRLGDLPWLAVVVVAGGLLGPLLLMLGLNETSAANASLLLNLEGLATMAIAWIVFRENVDARLLAGAFAILLGAVILSWRGSGVALDRGALLVAGACLCWGLDNNLTRKLSFADPVVIALVKGIAAGGVNVGAALFRGAAAPEFFLFAAALLGFFGVGVSLVLFILALRHLGAARTGAYFSLAPFIGALAAIAFLHEAFSARLLGAGALMAVGVWLHLSERHDHEHDHDALEHDHAHVHDEHHQRDHEGPVVEPHAHRHRHDGLAHAHPHYPDLHHRHGHD</sequence>
<evidence type="ECO:0000256" key="7">
    <source>
        <dbReference type="SAM" id="Phobius"/>
    </source>
</evidence>
<feature type="transmembrane region" description="Helical" evidence="7">
    <location>
        <begin position="80"/>
        <end position="98"/>
    </location>
</feature>
<accession>A0A6N8DQ49</accession>
<dbReference type="InterPro" id="IPR051258">
    <property type="entry name" value="Diverse_Substrate_Transporter"/>
</dbReference>
<dbReference type="EMBL" id="WNKS01000019">
    <property type="protein sequence ID" value="MTV32599.1"/>
    <property type="molecule type" value="Genomic_DNA"/>
</dbReference>
<proteinExistence type="predicted"/>
<feature type="transmembrane region" description="Helical" evidence="7">
    <location>
        <begin position="41"/>
        <end position="60"/>
    </location>
</feature>
<feature type="compositionally biased region" description="Basic and acidic residues" evidence="6">
    <location>
        <begin position="334"/>
        <end position="346"/>
    </location>
</feature>
<comment type="caution">
    <text evidence="9">The sequence shown here is derived from an EMBL/GenBank/DDBJ whole genome shotgun (WGS) entry which is preliminary data.</text>
</comment>
<dbReference type="InterPro" id="IPR037185">
    <property type="entry name" value="EmrE-like"/>
</dbReference>
<feature type="region of interest" description="Disordered" evidence="6">
    <location>
        <begin position="308"/>
        <end position="353"/>
    </location>
</feature>
<dbReference type="PANTHER" id="PTHR42920">
    <property type="entry name" value="OS03G0707200 PROTEIN-RELATED"/>
    <property type="match status" value="1"/>
</dbReference>
<gene>
    <name evidence="9" type="ORF">GJ654_16555</name>
</gene>